<accession>A0A317ZN85</accession>
<dbReference type="GO" id="GO:0009360">
    <property type="term" value="C:DNA polymerase III complex"/>
    <property type="evidence" value="ECO:0007669"/>
    <property type="project" value="InterPro"/>
</dbReference>
<dbReference type="GO" id="GO:0003677">
    <property type="term" value="F:DNA binding"/>
    <property type="evidence" value="ECO:0007669"/>
    <property type="project" value="InterPro"/>
</dbReference>
<organism evidence="6 7">
    <name type="scientific">Coraliomargarita sinensis</name>
    <dbReference type="NCBI Taxonomy" id="2174842"/>
    <lineage>
        <taxon>Bacteria</taxon>
        <taxon>Pseudomonadati</taxon>
        <taxon>Verrucomicrobiota</taxon>
        <taxon>Opitutia</taxon>
        <taxon>Puniceicoccales</taxon>
        <taxon>Coraliomargaritaceae</taxon>
        <taxon>Coraliomargarita</taxon>
    </lineage>
</organism>
<dbReference type="InParanoid" id="A0A317ZN85"/>
<evidence type="ECO:0000256" key="3">
    <source>
        <dbReference type="ARBA" id="ARBA00022705"/>
    </source>
</evidence>
<dbReference type="InterPro" id="IPR027417">
    <property type="entry name" value="P-loop_NTPase"/>
</dbReference>
<keyword evidence="7" id="KW-1185">Reference proteome</keyword>
<evidence type="ECO:0000256" key="4">
    <source>
        <dbReference type="ARBA" id="ARBA00022932"/>
    </source>
</evidence>
<evidence type="ECO:0000313" key="7">
    <source>
        <dbReference type="Proteomes" id="UP000247099"/>
    </source>
</evidence>
<dbReference type="PANTHER" id="PTHR34388">
    <property type="entry name" value="DNA POLYMERASE III SUBUNIT DELTA"/>
    <property type="match status" value="1"/>
</dbReference>
<dbReference type="EMBL" id="QHJQ01000001">
    <property type="protein sequence ID" value="PXA05647.1"/>
    <property type="molecule type" value="Genomic_DNA"/>
</dbReference>
<keyword evidence="1" id="KW-0808">Transferase</keyword>
<evidence type="ECO:0000256" key="2">
    <source>
        <dbReference type="ARBA" id="ARBA00022695"/>
    </source>
</evidence>
<evidence type="ECO:0000259" key="5">
    <source>
        <dbReference type="Pfam" id="PF06144"/>
    </source>
</evidence>
<reference evidence="6 7" key="1">
    <citation type="submission" date="2018-05" db="EMBL/GenBank/DDBJ databases">
        <title>Coraliomargarita sinensis sp. nov., isolated from a marine solar saltern.</title>
        <authorList>
            <person name="Zhou L.Y."/>
        </authorList>
    </citation>
    <scope>NUCLEOTIDE SEQUENCE [LARGE SCALE GENOMIC DNA]</scope>
    <source>
        <strain evidence="6 7">WN38</strain>
    </source>
</reference>
<dbReference type="Gene3D" id="1.10.8.60">
    <property type="match status" value="1"/>
</dbReference>
<dbReference type="InterPro" id="IPR005790">
    <property type="entry name" value="DNA_polIII_delta"/>
</dbReference>
<dbReference type="AlphaFoldDB" id="A0A317ZN85"/>
<dbReference type="Gene3D" id="3.40.50.300">
    <property type="entry name" value="P-loop containing nucleotide triphosphate hydrolases"/>
    <property type="match status" value="1"/>
</dbReference>
<dbReference type="PANTHER" id="PTHR34388:SF1">
    <property type="entry name" value="DNA POLYMERASE III SUBUNIT DELTA"/>
    <property type="match status" value="1"/>
</dbReference>
<dbReference type="Pfam" id="PF06144">
    <property type="entry name" value="DNA_pol3_delta"/>
    <property type="match status" value="1"/>
</dbReference>
<sequence length="369" mass="40760">MSSPMSAKPFTFICGDDDYLVSEKGKAWFAEQTKGLMDDLSKEVVDGRAGNIAEVEDALNRFTSAVQTLSLFGERKVVWLKDVNFLADSVTGRAQGTLDLVENLKSVLEELDPEAVGVCITAQPIDKRRSFYKWCQKTADFTLLAGDKNAAATCAKLIEEECAEAGVSMTRDAVQLLIGKVNGNTRLIVEETRKLCTFAVGSDEAVNEQLVNALVPNFGDADFFEAADAFFSLKLDWTLEALRRHFFTNSESRPLLGSLQSRNRLLIQLRVLLDAGAIRLGGRGISKSDLEAAAKVYGHHFGENPEKSNLNVFTQNPWYLGRLAESASRLSLKKLVDFQLAFADAFEAIIERPNEQEEVCRELAVKCLS</sequence>
<name>A0A317ZN85_9BACT</name>
<protein>
    <submittedName>
        <fullName evidence="6">DNA polymerase III subunit delta</fullName>
    </submittedName>
</protein>
<keyword evidence="4" id="KW-0239">DNA-directed DNA polymerase</keyword>
<dbReference type="GO" id="GO:0003887">
    <property type="term" value="F:DNA-directed DNA polymerase activity"/>
    <property type="evidence" value="ECO:0007669"/>
    <property type="project" value="UniProtKB-KW"/>
</dbReference>
<evidence type="ECO:0000256" key="1">
    <source>
        <dbReference type="ARBA" id="ARBA00022679"/>
    </source>
</evidence>
<keyword evidence="3" id="KW-0235">DNA replication</keyword>
<dbReference type="OrthoDB" id="9769666at2"/>
<dbReference type="InterPro" id="IPR010372">
    <property type="entry name" value="DNA_pol3_delta_N"/>
</dbReference>
<gene>
    <name evidence="6" type="primary">holA</name>
    <name evidence="6" type="ORF">DDZ13_01875</name>
</gene>
<keyword evidence="2" id="KW-0548">Nucleotidyltransferase</keyword>
<dbReference type="NCBIfam" id="TIGR01128">
    <property type="entry name" value="holA"/>
    <property type="match status" value="1"/>
</dbReference>
<evidence type="ECO:0000313" key="6">
    <source>
        <dbReference type="EMBL" id="PXA05647.1"/>
    </source>
</evidence>
<feature type="domain" description="DNA polymerase III delta N-terminal" evidence="5">
    <location>
        <begin position="12"/>
        <end position="138"/>
    </location>
</feature>
<proteinExistence type="predicted"/>
<dbReference type="SUPFAM" id="SSF52540">
    <property type="entry name" value="P-loop containing nucleoside triphosphate hydrolases"/>
    <property type="match status" value="1"/>
</dbReference>
<comment type="caution">
    <text evidence="6">The sequence shown here is derived from an EMBL/GenBank/DDBJ whole genome shotgun (WGS) entry which is preliminary data.</text>
</comment>
<dbReference type="Gene3D" id="1.20.272.10">
    <property type="match status" value="1"/>
</dbReference>
<dbReference type="GO" id="GO:0006261">
    <property type="term" value="P:DNA-templated DNA replication"/>
    <property type="evidence" value="ECO:0007669"/>
    <property type="project" value="TreeGrafter"/>
</dbReference>
<dbReference type="Proteomes" id="UP000247099">
    <property type="component" value="Unassembled WGS sequence"/>
</dbReference>